<protein>
    <submittedName>
        <fullName evidence="4">Type II secretion system protein G</fullName>
    </submittedName>
</protein>
<keyword evidence="5" id="KW-1185">Reference proteome</keyword>
<evidence type="ECO:0000256" key="1">
    <source>
        <dbReference type="SAM" id="MobiDB-lite"/>
    </source>
</evidence>
<feature type="transmembrane region" description="Helical" evidence="2">
    <location>
        <begin position="21"/>
        <end position="42"/>
    </location>
</feature>
<dbReference type="SUPFAM" id="SSF54523">
    <property type="entry name" value="Pili subunits"/>
    <property type="match status" value="1"/>
</dbReference>
<name>A0A517P5V4_9PLAN</name>
<feature type="compositionally biased region" description="Polar residues" evidence="1">
    <location>
        <begin position="351"/>
        <end position="361"/>
    </location>
</feature>
<dbReference type="Gene3D" id="3.30.700.10">
    <property type="entry name" value="Glycoprotein, Type 4 Pilin"/>
    <property type="match status" value="1"/>
</dbReference>
<feature type="domain" description="DUF1559" evidence="3">
    <location>
        <begin position="43"/>
        <end position="349"/>
    </location>
</feature>
<accession>A0A517P5V4</accession>
<keyword evidence="2" id="KW-0472">Membrane</keyword>
<evidence type="ECO:0000313" key="5">
    <source>
        <dbReference type="Proteomes" id="UP000318741"/>
    </source>
</evidence>
<evidence type="ECO:0000313" key="4">
    <source>
        <dbReference type="EMBL" id="QDT14753.1"/>
    </source>
</evidence>
<dbReference type="InterPro" id="IPR027558">
    <property type="entry name" value="Pre_pil_HX9DG_C"/>
</dbReference>
<dbReference type="Pfam" id="PF07963">
    <property type="entry name" value="N_methyl"/>
    <property type="match status" value="1"/>
</dbReference>
<organism evidence="4 5">
    <name type="scientific">Alienimonas californiensis</name>
    <dbReference type="NCBI Taxonomy" id="2527989"/>
    <lineage>
        <taxon>Bacteria</taxon>
        <taxon>Pseudomonadati</taxon>
        <taxon>Planctomycetota</taxon>
        <taxon>Planctomycetia</taxon>
        <taxon>Planctomycetales</taxon>
        <taxon>Planctomycetaceae</taxon>
        <taxon>Alienimonas</taxon>
    </lineage>
</organism>
<keyword evidence="2" id="KW-0812">Transmembrane</keyword>
<dbReference type="OrthoDB" id="241541at2"/>
<evidence type="ECO:0000256" key="2">
    <source>
        <dbReference type="SAM" id="Phobius"/>
    </source>
</evidence>
<dbReference type="InterPro" id="IPR045584">
    <property type="entry name" value="Pilin-like"/>
</dbReference>
<dbReference type="PROSITE" id="PS00409">
    <property type="entry name" value="PROKAR_NTER_METHYL"/>
    <property type="match status" value="1"/>
</dbReference>
<dbReference type="NCBIfam" id="TIGR04294">
    <property type="entry name" value="pre_pil_HX9DG"/>
    <property type="match status" value="1"/>
</dbReference>
<dbReference type="EMBL" id="CP036265">
    <property type="protein sequence ID" value="QDT14753.1"/>
    <property type="molecule type" value="Genomic_DNA"/>
</dbReference>
<keyword evidence="2" id="KW-1133">Transmembrane helix</keyword>
<dbReference type="InterPro" id="IPR012902">
    <property type="entry name" value="N_methyl_site"/>
</dbReference>
<dbReference type="Proteomes" id="UP000318741">
    <property type="component" value="Chromosome"/>
</dbReference>
<dbReference type="NCBIfam" id="TIGR02532">
    <property type="entry name" value="IV_pilin_GFxxxE"/>
    <property type="match status" value="1"/>
</dbReference>
<dbReference type="PANTHER" id="PTHR30093">
    <property type="entry name" value="GENERAL SECRETION PATHWAY PROTEIN G"/>
    <property type="match status" value="1"/>
</dbReference>
<sequence>MSRSRSALVRTSSILRSGFTLIELLVVIAIIAILVSLLLPAVQQAREAARRSQCQNNLKQLGLALHNYHSTFNVFPLGRGGTNGTPPTATPMPAGNYTSNGGRLGTHVPLLPYMDQTAHWNQISKPLVFDLSGTQTAAPSMGARPWETNYPPWRVQVAALLCPSDGASTSSTSLAVTNYSFNWGDNGDGMDDSFGTNPRVRGMFGATNSSGMRDMRDGTTSTLLMAENGRSDGSRSYQGSYAQNFGGNISKATLIATPSAACLTPANDPANPGKYISTAGLRGRGSRWADGGAAYTGFTTIFPPNGPSCAADGTDWGDGIYSAGSYHTGGAQAVFGDGSVAFISETIDAGNQNAPMPQSGKSPYGTWGALGSRNGDEVTNGY</sequence>
<reference evidence="4 5" key="1">
    <citation type="submission" date="2019-02" db="EMBL/GenBank/DDBJ databases">
        <title>Deep-cultivation of Planctomycetes and their phenomic and genomic characterization uncovers novel biology.</title>
        <authorList>
            <person name="Wiegand S."/>
            <person name="Jogler M."/>
            <person name="Boedeker C."/>
            <person name="Pinto D."/>
            <person name="Vollmers J."/>
            <person name="Rivas-Marin E."/>
            <person name="Kohn T."/>
            <person name="Peeters S.H."/>
            <person name="Heuer A."/>
            <person name="Rast P."/>
            <person name="Oberbeckmann S."/>
            <person name="Bunk B."/>
            <person name="Jeske O."/>
            <person name="Meyerdierks A."/>
            <person name="Storesund J.E."/>
            <person name="Kallscheuer N."/>
            <person name="Luecker S."/>
            <person name="Lage O.M."/>
            <person name="Pohl T."/>
            <person name="Merkel B.J."/>
            <person name="Hornburger P."/>
            <person name="Mueller R.-W."/>
            <person name="Bruemmer F."/>
            <person name="Labrenz M."/>
            <person name="Spormann A.M."/>
            <person name="Op den Camp H."/>
            <person name="Overmann J."/>
            <person name="Amann R."/>
            <person name="Jetten M.S.M."/>
            <person name="Mascher T."/>
            <person name="Medema M.H."/>
            <person name="Devos D.P."/>
            <person name="Kaster A.-K."/>
            <person name="Ovreas L."/>
            <person name="Rohde M."/>
            <person name="Galperin M.Y."/>
            <person name="Jogler C."/>
        </authorList>
    </citation>
    <scope>NUCLEOTIDE SEQUENCE [LARGE SCALE GENOMIC DNA]</scope>
    <source>
        <strain evidence="4 5">CA12</strain>
    </source>
</reference>
<dbReference type="RefSeq" id="WP_145357614.1">
    <property type="nucleotide sequence ID" value="NZ_CP036265.1"/>
</dbReference>
<feature type="region of interest" description="Disordered" evidence="1">
    <location>
        <begin position="351"/>
        <end position="382"/>
    </location>
</feature>
<dbReference type="InterPro" id="IPR011453">
    <property type="entry name" value="DUF1559"/>
</dbReference>
<evidence type="ECO:0000259" key="3">
    <source>
        <dbReference type="Pfam" id="PF07596"/>
    </source>
</evidence>
<dbReference type="AlphaFoldDB" id="A0A517P5V4"/>
<proteinExistence type="predicted"/>
<dbReference type="PANTHER" id="PTHR30093:SF2">
    <property type="entry name" value="TYPE II SECRETION SYSTEM PROTEIN H"/>
    <property type="match status" value="1"/>
</dbReference>
<dbReference type="KEGG" id="acaf:CA12_08320"/>
<gene>
    <name evidence="4" type="primary">xcpT_5</name>
    <name evidence="4" type="ORF">CA12_08320</name>
</gene>
<dbReference type="Pfam" id="PF07596">
    <property type="entry name" value="SBP_bac_10"/>
    <property type="match status" value="1"/>
</dbReference>